<accession>A0A3Q9K511</accession>
<reference evidence="2 3" key="1">
    <citation type="submission" date="2018-04" db="EMBL/GenBank/DDBJ databases">
        <title>Complete genome sequences of Streptomyces lydicus strain WYEC and characterization of antagonistic properties of biological control agents.</title>
        <authorList>
            <person name="Mariita R.M."/>
            <person name="Sello J.K."/>
        </authorList>
    </citation>
    <scope>NUCLEOTIDE SEQUENCE [LARGE SCALE GENOMIC DNA]</scope>
    <source>
        <strain evidence="2 3">WYEC 108</strain>
    </source>
</reference>
<dbReference type="SUPFAM" id="SSF53448">
    <property type="entry name" value="Nucleotide-diphospho-sugar transferases"/>
    <property type="match status" value="1"/>
</dbReference>
<feature type="domain" description="Glycosyltransferase 2-like" evidence="1">
    <location>
        <begin position="65"/>
        <end position="171"/>
    </location>
</feature>
<dbReference type="PANTHER" id="PTHR43630">
    <property type="entry name" value="POLY-BETA-1,6-N-ACETYL-D-GLUCOSAMINE SYNTHASE"/>
    <property type="match status" value="1"/>
</dbReference>
<sequence length="459" mass="50594">MMEASMSSRTLEGLRAACVDETGELAEDLHIIVNVPEPLTDVPVCGEWNELNHAYRESGRSPLTAVVLTCDEEQMISGTVAALADDADRILIIDSGSTDRTVELARAAADGLIQLDVVHRPWQDDFADQRNHAFEHVGEGWLLFVDADERLTEGDSGRIRRAVRAVDHVCPGADLVLSPRVADSGGGDVYRGLHRLLRADSALRFRGRVHEHLFYADGSAPSTVDVDVEFTHGGYEPEVIERKGKKERDGRLIDLCRREEPGNPTWVFYAAREVVADRMVTASAAAETFDDLVAAVSAYGREGATDYERQRRDEAFALLGELAFRAGDPERIERCLAVLNAFGRTVEQTYFATLLESSRLVARLSQLVDRLDAEAERGPRVGSRPAGQYAELRGLLALSCGRYDDVPDDYAQAVRLGTSESLERGLTDLRLMLARISRSCRSVQDSLPQHAPPRRSPAP</sequence>
<dbReference type="Gene3D" id="3.90.550.10">
    <property type="entry name" value="Spore Coat Polysaccharide Biosynthesis Protein SpsA, Chain A"/>
    <property type="match status" value="1"/>
</dbReference>
<gene>
    <name evidence="2" type="ORF">DDE74_14835</name>
</gene>
<dbReference type="InterPro" id="IPR029044">
    <property type="entry name" value="Nucleotide-diphossugar_trans"/>
</dbReference>
<dbReference type="Proteomes" id="UP000275579">
    <property type="component" value="Chromosome"/>
</dbReference>
<dbReference type="PANTHER" id="PTHR43630:SF2">
    <property type="entry name" value="GLYCOSYLTRANSFERASE"/>
    <property type="match status" value="1"/>
</dbReference>
<dbReference type="AlphaFoldDB" id="A0A3Q9K511"/>
<dbReference type="CDD" id="cd02511">
    <property type="entry name" value="Beta4Glucosyltransferase"/>
    <property type="match status" value="1"/>
</dbReference>
<dbReference type="InterPro" id="IPR001173">
    <property type="entry name" value="Glyco_trans_2-like"/>
</dbReference>
<dbReference type="EMBL" id="CP029042">
    <property type="protein sequence ID" value="AZS72053.1"/>
    <property type="molecule type" value="Genomic_DNA"/>
</dbReference>
<name>A0A3Q9K511_9ACTN</name>
<evidence type="ECO:0000313" key="2">
    <source>
        <dbReference type="EMBL" id="AZS72053.1"/>
    </source>
</evidence>
<protein>
    <recommendedName>
        <fullName evidence="1">Glycosyltransferase 2-like domain-containing protein</fullName>
    </recommendedName>
</protein>
<organism evidence="2 3">
    <name type="scientific">Streptomyces lydicus</name>
    <dbReference type="NCBI Taxonomy" id="47763"/>
    <lineage>
        <taxon>Bacteria</taxon>
        <taxon>Bacillati</taxon>
        <taxon>Actinomycetota</taxon>
        <taxon>Actinomycetes</taxon>
        <taxon>Kitasatosporales</taxon>
        <taxon>Streptomycetaceae</taxon>
        <taxon>Streptomyces</taxon>
    </lineage>
</organism>
<dbReference type="Pfam" id="PF00535">
    <property type="entry name" value="Glycos_transf_2"/>
    <property type="match status" value="1"/>
</dbReference>
<evidence type="ECO:0000313" key="3">
    <source>
        <dbReference type="Proteomes" id="UP000275579"/>
    </source>
</evidence>
<proteinExistence type="predicted"/>
<evidence type="ECO:0000259" key="1">
    <source>
        <dbReference type="Pfam" id="PF00535"/>
    </source>
</evidence>